<comment type="cofactor">
    <cofactor evidence="1 14">
        <name>pyridoxal 5'-phosphate</name>
        <dbReference type="ChEBI" id="CHEBI:597326"/>
    </cofactor>
</comment>
<dbReference type="InterPro" id="IPR041128">
    <property type="entry name" value="Arg_decarbox_C"/>
</dbReference>
<dbReference type="InterPro" id="IPR000183">
    <property type="entry name" value="Orn/DAP/Arg_de-COase"/>
</dbReference>
<feature type="domain" description="Arginine decarboxylase helical bundle" evidence="17">
    <location>
        <begin position="376"/>
        <end position="451"/>
    </location>
</feature>
<evidence type="ECO:0000256" key="9">
    <source>
        <dbReference type="ARBA" id="ARBA00022898"/>
    </source>
</evidence>
<dbReference type="Proteomes" id="UP000614424">
    <property type="component" value="Unassembled WGS sequence"/>
</dbReference>
<evidence type="ECO:0000256" key="15">
    <source>
        <dbReference type="PIRSR" id="PIRSR600183-50"/>
    </source>
</evidence>
<evidence type="ECO:0000256" key="2">
    <source>
        <dbReference type="ARBA" id="ARBA00001946"/>
    </source>
</evidence>
<dbReference type="Gene3D" id="3.20.20.10">
    <property type="entry name" value="Alanine racemase"/>
    <property type="match status" value="1"/>
</dbReference>
<dbReference type="PIRSF" id="PIRSF001336">
    <property type="entry name" value="Arg_decrbxlase"/>
    <property type="match status" value="1"/>
</dbReference>
<dbReference type="GO" id="GO:0006527">
    <property type="term" value="P:L-arginine catabolic process"/>
    <property type="evidence" value="ECO:0007669"/>
    <property type="project" value="InterPro"/>
</dbReference>
<dbReference type="InterPro" id="IPR022653">
    <property type="entry name" value="De-COase2_pyr-phos_BS"/>
</dbReference>
<comment type="function">
    <text evidence="3">Catalyzes the biosynthesis of agmatine from arginine.</text>
</comment>
<evidence type="ECO:0000259" key="18">
    <source>
        <dbReference type="Pfam" id="PF17944"/>
    </source>
</evidence>
<dbReference type="Gene3D" id="1.10.287.3440">
    <property type="match status" value="1"/>
</dbReference>
<keyword evidence="7" id="KW-0210">Decarboxylase</keyword>
<dbReference type="Pfam" id="PF17944">
    <property type="entry name" value="Arg_decarbox_C"/>
    <property type="match status" value="1"/>
</dbReference>
<dbReference type="Pfam" id="PF02784">
    <property type="entry name" value="Orn_Arg_deC_N"/>
    <property type="match status" value="1"/>
</dbReference>
<evidence type="ECO:0000256" key="5">
    <source>
        <dbReference type="ARBA" id="ARBA00012426"/>
    </source>
</evidence>
<dbReference type="InterPro" id="IPR009006">
    <property type="entry name" value="Ala_racemase/Decarboxylase_C"/>
</dbReference>
<dbReference type="Gene3D" id="2.40.37.10">
    <property type="entry name" value="Lyase, Ornithine Decarboxylase, Chain A, domain 1"/>
    <property type="match status" value="1"/>
</dbReference>
<keyword evidence="9 14" id="KW-0663">Pyridoxal phosphate</keyword>
<dbReference type="AlphaFoldDB" id="A0A8J6TB81"/>
<sequence length="637" mass="71712">MAKNKKWSVDDSANLYGIEKWGAGYFAADPSGDVVTTPLGLDNGARISLHEIATGLEERGMAMPVLLRIENILGSQIKRLHDSFSKVIQEIGYTGEYKGVFPIKVNQQEQVLEAISQFGRKYNHGLEAGSKPELIAAISMLNNRDACLICNGYKDEEFVDLGLYATKMGLKCFFVLEMPGELDLILERAEKIGVLPLLGLRIKLSTKAEGQWADSGGETSVFGLSMSEVIDVIDRLKAENKLDCLQLQHYHIGSQIPNIQDIRAGVLEACRIYEELVKEGAAMGYLDLGGGLAVDYDGSKTNCPSSRNYSVEEYCYDIIETINSHLNKSNIAHPTIITESGRATVAYYSILLFNVLDVTAITPNPIQEQMPKTTYDLLDNLLATYNMVSAKDIQECYNDALFYKSQSQQLFKHGQISIREKAMADDLLKHILIKITKTAKELDYVPEEIEKIEKLIPDIYYGNFSLFQSLPDVWAIGQLFPVMPIHRLNEEPTRNAIIADITCDCDGRISSFPGYPHTRETIHLHKLKNNEEYYLGVFLVGAYQETLGDLHNLFGDTNVVSINVRENGSYEFVREQEGDSVEDVLSYVEYDVKGIKKRMKDFAEDSIRQGYITVKERKTILRSFDEGLRGYTYFEKE</sequence>
<dbReference type="Gene3D" id="1.20.58.930">
    <property type="match status" value="1"/>
</dbReference>
<evidence type="ECO:0000256" key="8">
    <source>
        <dbReference type="ARBA" id="ARBA00022842"/>
    </source>
</evidence>
<dbReference type="InterPro" id="IPR040634">
    <property type="entry name" value="Arg_decarb_HB"/>
</dbReference>
<dbReference type="PROSITE" id="PS00878">
    <property type="entry name" value="ODR_DC_2_1"/>
    <property type="match status" value="1"/>
</dbReference>
<dbReference type="EC" id="4.1.1.19" evidence="5 13"/>
<dbReference type="PANTHER" id="PTHR43295">
    <property type="entry name" value="ARGININE DECARBOXYLASE"/>
    <property type="match status" value="1"/>
</dbReference>
<dbReference type="NCBIfam" id="NF003763">
    <property type="entry name" value="PRK05354.1"/>
    <property type="match status" value="1"/>
</dbReference>
<evidence type="ECO:0000256" key="7">
    <source>
        <dbReference type="ARBA" id="ARBA00022793"/>
    </source>
</evidence>
<feature type="active site" description="Proton donor" evidence="15">
    <location>
        <position position="503"/>
    </location>
</feature>
<keyword evidence="6" id="KW-0479">Metal-binding</keyword>
<evidence type="ECO:0000256" key="14">
    <source>
        <dbReference type="PIRSR" id="PIRSR001336-50"/>
    </source>
</evidence>
<protein>
    <recommendedName>
        <fullName evidence="5 13">Arginine decarboxylase</fullName>
        <ecNumber evidence="5 13">4.1.1.19</ecNumber>
    </recommendedName>
</protein>
<evidence type="ECO:0000313" key="19">
    <source>
        <dbReference type="EMBL" id="MBC8316819.1"/>
    </source>
</evidence>
<evidence type="ECO:0000259" key="17">
    <source>
        <dbReference type="Pfam" id="PF17810"/>
    </source>
</evidence>
<evidence type="ECO:0000256" key="3">
    <source>
        <dbReference type="ARBA" id="ARBA00002257"/>
    </source>
</evidence>
<dbReference type="PANTHER" id="PTHR43295:SF9">
    <property type="entry name" value="BIOSYNTHETIC ARGININE DECARBOXYLASE"/>
    <property type="match status" value="1"/>
</dbReference>
<dbReference type="InterPro" id="IPR002985">
    <property type="entry name" value="Arg_decrbxlase"/>
</dbReference>
<keyword evidence="10" id="KW-0745">Spermidine biosynthesis</keyword>
<evidence type="ECO:0000256" key="13">
    <source>
        <dbReference type="NCBIfam" id="TIGR01273"/>
    </source>
</evidence>
<dbReference type="SUPFAM" id="SSF51419">
    <property type="entry name" value="PLP-binding barrel"/>
    <property type="match status" value="1"/>
</dbReference>
<dbReference type="EMBL" id="JACNJZ010000056">
    <property type="protein sequence ID" value="MBC8316819.1"/>
    <property type="molecule type" value="Genomic_DNA"/>
</dbReference>
<dbReference type="InterPro" id="IPR022644">
    <property type="entry name" value="De-COase2_N"/>
</dbReference>
<keyword evidence="12 19" id="KW-0456">Lyase</keyword>
<evidence type="ECO:0000259" key="16">
    <source>
        <dbReference type="Pfam" id="PF02784"/>
    </source>
</evidence>
<dbReference type="SUPFAM" id="SSF50621">
    <property type="entry name" value="Alanine racemase C-terminal domain-like"/>
    <property type="match status" value="1"/>
</dbReference>
<evidence type="ECO:0000256" key="6">
    <source>
        <dbReference type="ARBA" id="ARBA00022723"/>
    </source>
</evidence>
<evidence type="ECO:0000256" key="1">
    <source>
        <dbReference type="ARBA" id="ARBA00001933"/>
    </source>
</evidence>
<proteinExistence type="inferred from homology"/>
<dbReference type="GO" id="GO:0008792">
    <property type="term" value="F:arginine decarboxylase activity"/>
    <property type="evidence" value="ECO:0007669"/>
    <property type="project" value="UniProtKB-UniRule"/>
</dbReference>
<dbReference type="GO" id="GO:0008295">
    <property type="term" value="P:spermidine biosynthetic process"/>
    <property type="evidence" value="ECO:0007669"/>
    <property type="project" value="UniProtKB-UniRule"/>
</dbReference>
<dbReference type="CDD" id="cd06830">
    <property type="entry name" value="PLPDE_III_ADC"/>
    <property type="match status" value="1"/>
</dbReference>
<dbReference type="InterPro" id="IPR029066">
    <property type="entry name" value="PLP-binding_barrel"/>
</dbReference>
<evidence type="ECO:0000313" key="20">
    <source>
        <dbReference type="Proteomes" id="UP000614424"/>
    </source>
</evidence>
<keyword evidence="8" id="KW-0460">Magnesium</keyword>
<dbReference type="PRINTS" id="PR01180">
    <property type="entry name" value="ARGDCRBXLASE"/>
</dbReference>
<comment type="caution">
    <text evidence="19">The sequence shown here is derived from an EMBL/GenBank/DDBJ whole genome shotgun (WGS) entry which is preliminary data.</text>
</comment>
<reference evidence="19 20" key="1">
    <citation type="submission" date="2020-08" db="EMBL/GenBank/DDBJ databases">
        <title>Bridging the membrane lipid divide: bacteria of the FCB group superphylum have the potential to synthesize archaeal ether lipids.</title>
        <authorList>
            <person name="Villanueva L."/>
            <person name="Von Meijenfeldt F.A.B."/>
            <person name="Westbye A.B."/>
            <person name="Yadav S."/>
            <person name="Hopmans E.C."/>
            <person name="Dutilh B.E."/>
            <person name="Sinninghe Damste J.S."/>
        </authorList>
    </citation>
    <scope>NUCLEOTIDE SEQUENCE [LARGE SCALE GENOMIC DNA]</scope>
    <source>
        <strain evidence="19">NIOZ-UU47</strain>
    </source>
</reference>
<comment type="cofactor">
    <cofactor evidence="2">
        <name>Mg(2+)</name>
        <dbReference type="ChEBI" id="CHEBI:18420"/>
    </cofactor>
</comment>
<dbReference type="NCBIfam" id="TIGR01273">
    <property type="entry name" value="speA"/>
    <property type="match status" value="1"/>
</dbReference>
<evidence type="ECO:0000256" key="12">
    <source>
        <dbReference type="ARBA" id="ARBA00023239"/>
    </source>
</evidence>
<dbReference type="Pfam" id="PF17810">
    <property type="entry name" value="Arg_decarb_HB"/>
    <property type="match status" value="1"/>
</dbReference>
<evidence type="ECO:0000256" key="11">
    <source>
        <dbReference type="ARBA" id="ARBA00023115"/>
    </source>
</evidence>
<keyword evidence="11" id="KW-0620">Polyamine biosynthesis</keyword>
<accession>A0A8J6TB81</accession>
<feature type="modified residue" description="N6-(pyridoxal phosphate)lysine" evidence="14">
    <location>
        <position position="104"/>
    </location>
</feature>
<evidence type="ECO:0000256" key="4">
    <source>
        <dbReference type="ARBA" id="ARBA00008357"/>
    </source>
</evidence>
<comment type="similarity">
    <text evidence="4">Belongs to the Orn/Lys/Arg decarboxylase class-II family. SpeA subfamily.</text>
</comment>
<name>A0A8J6TB81_9BACT</name>
<dbReference type="GO" id="GO:0046872">
    <property type="term" value="F:metal ion binding"/>
    <property type="evidence" value="ECO:0007669"/>
    <property type="project" value="UniProtKB-KW"/>
</dbReference>
<evidence type="ECO:0000256" key="10">
    <source>
        <dbReference type="ARBA" id="ARBA00023066"/>
    </source>
</evidence>
<feature type="domain" description="Arginine decarboxylase C-terminal helical" evidence="18">
    <location>
        <begin position="581"/>
        <end position="634"/>
    </location>
</feature>
<feature type="domain" description="Orn/DAP/Arg decarboxylase 2 N-terminal" evidence="16">
    <location>
        <begin position="76"/>
        <end position="346"/>
    </location>
</feature>
<organism evidence="19 20">
    <name type="scientific">Candidatus Desulfobia pelagia</name>
    <dbReference type="NCBI Taxonomy" id="2841692"/>
    <lineage>
        <taxon>Bacteria</taxon>
        <taxon>Pseudomonadati</taxon>
        <taxon>Thermodesulfobacteriota</taxon>
        <taxon>Desulfobulbia</taxon>
        <taxon>Desulfobulbales</taxon>
        <taxon>Desulfobulbaceae</taxon>
        <taxon>Candidatus Desulfobia</taxon>
    </lineage>
</organism>
<dbReference type="PRINTS" id="PR01179">
    <property type="entry name" value="ODADCRBXLASE"/>
</dbReference>
<gene>
    <name evidence="19" type="primary">speA</name>
    <name evidence="19" type="ORF">H8E41_02870</name>
</gene>